<dbReference type="Proteomes" id="UP001231649">
    <property type="component" value="Chromosome 15"/>
</dbReference>
<proteinExistence type="predicted"/>
<reference evidence="1" key="1">
    <citation type="submission" date="2023-03" db="EMBL/GenBank/DDBJ databases">
        <title>Chromosome-level genomes of two armyworms, Mythimna separata and Mythimna loreyi, provide insights into the biosynthesis and reception of sex pheromones.</title>
        <authorList>
            <person name="Zhao H."/>
        </authorList>
    </citation>
    <scope>NUCLEOTIDE SEQUENCE</scope>
    <source>
        <strain evidence="1">BeijingLab</strain>
    </source>
</reference>
<protein>
    <submittedName>
        <fullName evidence="1">Uncharacterized protein</fullName>
    </submittedName>
</protein>
<dbReference type="EMBL" id="CM056791">
    <property type="protein sequence ID" value="KAJ8725836.1"/>
    <property type="molecule type" value="Genomic_DNA"/>
</dbReference>
<evidence type="ECO:0000313" key="1">
    <source>
        <dbReference type="EMBL" id="KAJ8725836.1"/>
    </source>
</evidence>
<keyword evidence="2" id="KW-1185">Reference proteome</keyword>
<sequence length="331" mass="37396">MSVGTMSDAVHWYMQELTSRVVAQSGVPTDRYHLGKIILQSLKDAPDFVLQIDGVTGQSETCGSVLERSVRCAQSLRNLGLKHGDVIMILAPNCLDVAIPLYAGLYLGIIVTAFTLNATIRDLEEIFAITKPKIIFCQSDATSRAQRTLGNLNMSAHIITFDKTNDFCNFSDFIEHHGNDTPTKDFKCSDFDPEESIAYMTPTSGTTGSPKFVTHTHMYFTTVMPYCWRRYKKFPTPTRLVLISGPFQWSTTMASFIRSPILRYTQLQTSAKMTRDHACYLVNTYKPTFSLLLPNVMAQLLMPAEDSYDNFDWTCFELQCDSVRLHSKLRI</sequence>
<evidence type="ECO:0000313" key="2">
    <source>
        <dbReference type="Proteomes" id="UP001231649"/>
    </source>
</evidence>
<gene>
    <name evidence="1" type="ORF">PYW08_004019</name>
</gene>
<accession>A0ACC2QUG2</accession>
<organism evidence="1 2">
    <name type="scientific">Mythimna loreyi</name>
    <dbReference type="NCBI Taxonomy" id="667449"/>
    <lineage>
        <taxon>Eukaryota</taxon>
        <taxon>Metazoa</taxon>
        <taxon>Ecdysozoa</taxon>
        <taxon>Arthropoda</taxon>
        <taxon>Hexapoda</taxon>
        <taxon>Insecta</taxon>
        <taxon>Pterygota</taxon>
        <taxon>Neoptera</taxon>
        <taxon>Endopterygota</taxon>
        <taxon>Lepidoptera</taxon>
        <taxon>Glossata</taxon>
        <taxon>Ditrysia</taxon>
        <taxon>Noctuoidea</taxon>
        <taxon>Noctuidae</taxon>
        <taxon>Noctuinae</taxon>
        <taxon>Hadenini</taxon>
        <taxon>Mythimna</taxon>
    </lineage>
</organism>
<name>A0ACC2QUG2_9NEOP</name>
<comment type="caution">
    <text evidence="1">The sequence shown here is derived from an EMBL/GenBank/DDBJ whole genome shotgun (WGS) entry which is preliminary data.</text>
</comment>